<protein>
    <submittedName>
        <fullName evidence="2">SufB-like domain-containing protein</fullName>
    </submittedName>
</protein>
<dbReference type="PANTHER" id="PTHR43575:SF1">
    <property type="entry name" value="PROTEIN ABCI7, CHLOROPLASTIC"/>
    <property type="match status" value="1"/>
</dbReference>
<dbReference type="AlphaFoldDB" id="A0A449BL25"/>
<dbReference type="InterPro" id="IPR037284">
    <property type="entry name" value="SUF_FeS_clus_asmbl_SufBD_sf"/>
</dbReference>
<dbReference type="InterPro" id="IPR000825">
    <property type="entry name" value="SUF_FeS_clus_asmbl_SufBD_core"/>
</dbReference>
<dbReference type="RefSeq" id="WP_035370019.1">
    <property type="nucleotide sequence ID" value="NZ_LR215050.1"/>
</dbReference>
<dbReference type="SUPFAM" id="SSF101960">
    <property type="entry name" value="Stabilizer of iron transporter SufD"/>
    <property type="match status" value="1"/>
</dbReference>
<dbReference type="PANTHER" id="PTHR43575">
    <property type="entry name" value="PROTEIN ABCI7, CHLOROPLASTIC"/>
    <property type="match status" value="1"/>
</dbReference>
<accession>A0A449BL25</accession>
<keyword evidence="3" id="KW-1185">Reference proteome</keyword>
<evidence type="ECO:0000259" key="1">
    <source>
        <dbReference type="Pfam" id="PF01458"/>
    </source>
</evidence>
<dbReference type="STRING" id="1408416.GCA_000702765_01287"/>
<reference evidence="2 3" key="1">
    <citation type="submission" date="2019-01" db="EMBL/GenBank/DDBJ databases">
        <authorList>
            <consortium name="Pathogen Informatics"/>
        </authorList>
    </citation>
    <scope>NUCLEOTIDE SEQUENCE [LARGE SCALE GENOMIC DNA]</scope>
    <source>
        <strain evidence="2 3">NCTC10172</strain>
    </source>
</reference>
<dbReference type="Pfam" id="PF01458">
    <property type="entry name" value="SUFBD_core"/>
    <property type="match status" value="1"/>
</dbReference>
<gene>
    <name evidence="2" type="ORF">NCTC10172_01232</name>
</gene>
<proteinExistence type="predicted"/>
<dbReference type="Proteomes" id="UP000290909">
    <property type="component" value="Chromosome"/>
</dbReference>
<name>A0A449BL25_9MOLU</name>
<evidence type="ECO:0000313" key="2">
    <source>
        <dbReference type="EMBL" id="VEU83175.1"/>
    </source>
</evidence>
<dbReference type="EMBL" id="LR215050">
    <property type="protein sequence ID" value="VEU83175.1"/>
    <property type="molecule type" value="Genomic_DNA"/>
</dbReference>
<sequence length="291" mass="32025">MSQIIISKDRSFQSIPGVIITDSGITIQKNAHLTETVTIKVLDRTLEKFDVTVEESASAKVILSIDDHVEGSADYYINFAAKANANLKFLLISNIQTEKSVVHLKGNLYRDANINFMASFVSHKIDAVIHLDLVEPGASLKVRTITISAKDNVQNLDVHMIHHAPHTTAEMTNIAIAGENGIVRLNGVGEVLKGMVDSSAFQTLRGIITNDKAQIDVNPILIIDEYDIQAAGHAATVGKLEEETLYYLMSRGLTLEEATKLIINGFLRPVIDEIDDEVIKENVINLVNERI</sequence>
<dbReference type="InterPro" id="IPR055346">
    <property type="entry name" value="Fe-S_cluster_assembly_SufBD"/>
</dbReference>
<feature type="domain" description="SUF system FeS cluster assembly SufBD core" evidence="1">
    <location>
        <begin position="47"/>
        <end position="266"/>
    </location>
</feature>
<evidence type="ECO:0000313" key="3">
    <source>
        <dbReference type="Proteomes" id="UP000290909"/>
    </source>
</evidence>
<organism evidence="2 3">
    <name type="scientific">Acholeplasma hippikon</name>
    <dbReference type="NCBI Taxonomy" id="264636"/>
    <lineage>
        <taxon>Bacteria</taxon>
        <taxon>Bacillati</taxon>
        <taxon>Mycoplasmatota</taxon>
        <taxon>Mollicutes</taxon>
        <taxon>Acholeplasmatales</taxon>
        <taxon>Acholeplasmataceae</taxon>
        <taxon>Acholeplasma</taxon>
    </lineage>
</organism>
<dbReference type="KEGG" id="ahk:NCTC10172_01232"/>
<dbReference type="GO" id="GO:0016226">
    <property type="term" value="P:iron-sulfur cluster assembly"/>
    <property type="evidence" value="ECO:0007669"/>
    <property type="project" value="InterPro"/>
</dbReference>